<dbReference type="VEuPathDB" id="FungiDB:FOIG_09601"/>
<reference evidence="1" key="1">
    <citation type="submission" date="2011-11" db="EMBL/GenBank/DDBJ databases">
        <title>The Genome Sequence of Fusarium oxysporum II5.</title>
        <authorList>
            <consortium name="The Broad Institute Genome Sequencing Platform"/>
            <person name="Ma L.-J."/>
            <person name="Gale L.R."/>
            <person name="Schwartz D.C."/>
            <person name="Zhou S."/>
            <person name="Corby-Kistler H."/>
            <person name="Young S.K."/>
            <person name="Zeng Q."/>
            <person name="Gargeya S."/>
            <person name="Fitzgerald M."/>
            <person name="Haas B."/>
            <person name="Abouelleil A."/>
            <person name="Alvarado L."/>
            <person name="Arachchi H.M."/>
            <person name="Berlin A."/>
            <person name="Brown A."/>
            <person name="Chapman S.B."/>
            <person name="Chen Z."/>
            <person name="Dunbar C."/>
            <person name="Freedman E."/>
            <person name="Gearin G."/>
            <person name="Goldberg J."/>
            <person name="Griggs A."/>
            <person name="Gujja S."/>
            <person name="Heiman D."/>
            <person name="Howarth C."/>
            <person name="Larson L."/>
            <person name="Lui A."/>
            <person name="MacDonald P.J.P."/>
            <person name="Montmayeur A."/>
            <person name="Murphy C."/>
            <person name="Neiman D."/>
            <person name="Pearson M."/>
            <person name="Priest M."/>
            <person name="Roberts A."/>
            <person name="Saif S."/>
            <person name="Shea T."/>
            <person name="Shenoy N."/>
            <person name="Sisk P."/>
            <person name="Stolte C."/>
            <person name="Sykes S."/>
            <person name="Wortman J."/>
            <person name="Nusbaum C."/>
            <person name="Birren B."/>
        </authorList>
    </citation>
    <scope>NUCLEOTIDE SEQUENCE [LARGE SCALE GENOMIC DNA]</scope>
    <source>
        <strain evidence="1">54006</strain>
    </source>
</reference>
<evidence type="ECO:0000313" key="1">
    <source>
        <dbReference type="EMBL" id="EXL98042.1"/>
    </source>
</evidence>
<dbReference type="Proteomes" id="UP000030685">
    <property type="component" value="Unassembled WGS sequence"/>
</dbReference>
<reference evidence="1" key="2">
    <citation type="submission" date="2012-05" db="EMBL/GenBank/DDBJ databases">
        <title>The Genome Annotation of Fusarium oxysporum II5.</title>
        <authorList>
            <consortium name="The Broad Institute Genomics Platform"/>
            <person name="Ma L.-J."/>
            <person name="Corby-Kistler H."/>
            <person name="Broz K."/>
            <person name="Gale L.R."/>
            <person name="Jonkers W."/>
            <person name="O'Donnell K."/>
            <person name="Ploetz R."/>
            <person name="Steinberg C."/>
            <person name="Schwartz D.C."/>
            <person name="VanEtten H."/>
            <person name="Zhou S."/>
            <person name="Young S.K."/>
            <person name="Zeng Q."/>
            <person name="Gargeya S."/>
            <person name="Fitzgerald M."/>
            <person name="Abouelleil A."/>
            <person name="Alvarado L."/>
            <person name="Chapman S.B."/>
            <person name="Gainer-Dewar J."/>
            <person name="Goldberg J."/>
            <person name="Griggs A."/>
            <person name="Gujja S."/>
            <person name="Hansen M."/>
            <person name="Howarth C."/>
            <person name="Imamovic A."/>
            <person name="Ireland A."/>
            <person name="Larimer J."/>
            <person name="McCowan C."/>
            <person name="Murphy C."/>
            <person name="Pearson M."/>
            <person name="Poon T.W."/>
            <person name="Priest M."/>
            <person name="Roberts A."/>
            <person name="Saif S."/>
            <person name="Shea T."/>
            <person name="Sykes S."/>
            <person name="Wortman J."/>
            <person name="Nusbaum C."/>
            <person name="Birren B."/>
        </authorList>
    </citation>
    <scope>NUCLEOTIDE SEQUENCE</scope>
    <source>
        <strain evidence="1">54006</strain>
    </source>
</reference>
<organism evidence="1">
    <name type="scientific">Fusarium odoratissimum (strain NRRL 54006)</name>
    <dbReference type="NCBI Taxonomy" id="1089451"/>
    <lineage>
        <taxon>Eukaryota</taxon>
        <taxon>Fungi</taxon>
        <taxon>Dikarya</taxon>
        <taxon>Ascomycota</taxon>
        <taxon>Pezizomycotina</taxon>
        <taxon>Sordariomycetes</taxon>
        <taxon>Hypocreomycetidae</taxon>
        <taxon>Hypocreales</taxon>
        <taxon>Nectriaceae</taxon>
        <taxon>Fusarium</taxon>
        <taxon>Fusarium oxysporum species complex</taxon>
        <taxon>Fusarium oxysporum f. sp. cubense (strain race 4)</taxon>
    </lineage>
</organism>
<dbReference type="AlphaFoldDB" id="X0JA64"/>
<dbReference type="EMBL" id="JH658287">
    <property type="protein sequence ID" value="EXL98042.1"/>
    <property type="molecule type" value="Genomic_DNA"/>
</dbReference>
<proteinExistence type="predicted"/>
<protein>
    <submittedName>
        <fullName evidence="1">Uncharacterized protein</fullName>
    </submittedName>
</protein>
<dbReference type="GeneID" id="42034776"/>
<accession>X0JA64</accession>
<dbReference type="RefSeq" id="XP_031060132.1">
    <property type="nucleotide sequence ID" value="XM_031209881.1"/>
</dbReference>
<dbReference type="HOGENOM" id="CLU_212300_0_0_1"/>
<sequence>MLSTIDSVVDVSEDTLGVCFALWDAVSSINDRGLGMIVIYTVYNLEVTIQWSEVKEERGREA</sequence>
<gene>
    <name evidence="1" type="ORF">FOIG_09601</name>
</gene>
<name>X0JA64_FUSO5</name>